<organism evidence="1">
    <name type="scientific">Arundo donax</name>
    <name type="common">Giant reed</name>
    <name type="synonym">Donax arundinaceus</name>
    <dbReference type="NCBI Taxonomy" id="35708"/>
    <lineage>
        <taxon>Eukaryota</taxon>
        <taxon>Viridiplantae</taxon>
        <taxon>Streptophyta</taxon>
        <taxon>Embryophyta</taxon>
        <taxon>Tracheophyta</taxon>
        <taxon>Spermatophyta</taxon>
        <taxon>Magnoliopsida</taxon>
        <taxon>Liliopsida</taxon>
        <taxon>Poales</taxon>
        <taxon>Poaceae</taxon>
        <taxon>PACMAD clade</taxon>
        <taxon>Arundinoideae</taxon>
        <taxon>Arundineae</taxon>
        <taxon>Arundo</taxon>
    </lineage>
</organism>
<proteinExistence type="predicted"/>
<protein>
    <submittedName>
        <fullName evidence="1">Uncharacterized protein</fullName>
    </submittedName>
</protein>
<evidence type="ECO:0000313" key="1">
    <source>
        <dbReference type="EMBL" id="JAD40756.1"/>
    </source>
</evidence>
<dbReference type="AlphaFoldDB" id="A0A0A8ZPM9"/>
<dbReference type="EMBL" id="GBRH01257139">
    <property type="protein sequence ID" value="JAD40756.1"/>
    <property type="molecule type" value="Transcribed_RNA"/>
</dbReference>
<sequence length="79" mass="8992">MLPTSRMHLPRTQHIHSYSYHHLGNGLSSDQTSCATNQPILMKSNSLSVPMPRTRTHHLLHSTDTNLDPIRPFPNLEPK</sequence>
<reference evidence="1" key="2">
    <citation type="journal article" date="2015" name="Data Brief">
        <title>Shoot transcriptome of the giant reed, Arundo donax.</title>
        <authorList>
            <person name="Barrero R.A."/>
            <person name="Guerrero F.D."/>
            <person name="Moolhuijzen P."/>
            <person name="Goolsby J.A."/>
            <person name="Tidwell J."/>
            <person name="Bellgard S.E."/>
            <person name="Bellgard M.I."/>
        </authorList>
    </citation>
    <scope>NUCLEOTIDE SEQUENCE</scope>
    <source>
        <tissue evidence="1">Shoot tissue taken approximately 20 cm above the soil surface</tissue>
    </source>
</reference>
<accession>A0A0A8ZPM9</accession>
<reference evidence="1" key="1">
    <citation type="submission" date="2014-09" db="EMBL/GenBank/DDBJ databases">
        <authorList>
            <person name="Magalhaes I.L.F."/>
            <person name="Oliveira U."/>
            <person name="Santos F.R."/>
            <person name="Vidigal T.H.D.A."/>
            <person name="Brescovit A.D."/>
            <person name="Santos A.J."/>
        </authorList>
    </citation>
    <scope>NUCLEOTIDE SEQUENCE</scope>
    <source>
        <tissue evidence="1">Shoot tissue taken approximately 20 cm above the soil surface</tissue>
    </source>
</reference>
<name>A0A0A8ZPM9_ARUDO</name>